<comment type="caution">
    <text evidence="3">The sequence shown here is derived from an EMBL/GenBank/DDBJ whole genome shotgun (WGS) entry which is preliminary data.</text>
</comment>
<evidence type="ECO:0000256" key="2">
    <source>
        <dbReference type="SAM" id="Phobius"/>
    </source>
</evidence>
<keyword evidence="2" id="KW-0812">Transmembrane</keyword>
<organism evidence="3 4">
    <name type="scientific">Amycolatopsis acididurans</name>
    <dbReference type="NCBI Taxonomy" id="2724524"/>
    <lineage>
        <taxon>Bacteria</taxon>
        <taxon>Bacillati</taxon>
        <taxon>Actinomycetota</taxon>
        <taxon>Actinomycetes</taxon>
        <taxon>Pseudonocardiales</taxon>
        <taxon>Pseudonocardiaceae</taxon>
        <taxon>Amycolatopsis</taxon>
    </lineage>
</organism>
<feature type="transmembrane region" description="Helical" evidence="2">
    <location>
        <begin position="108"/>
        <end position="131"/>
    </location>
</feature>
<proteinExistence type="predicted"/>
<name>A0ABX1JHP3_9PSEU</name>
<feature type="compositionally biased region" description="Gly residues" evidence="1">
    <location>
        <begin position="47"/>
        <end position="60"/>
    </location>
</feature>
<evidence type="ECO:0000313" key="3">
    <source>
        <dbReference type="EMBL" id="NKQ57940.1"/>
    </source>
</evidence>
<evidence type="ECO:0000313" key="4">
    <source>
        <dbReference type="Proteomes" id="UP000715441"/>
    </source>
</evidence>
<reference evidence="3 4" key="1">
    <citation type="submission" date="2020-04" db="EMBL/GenBank/DDBJ databases">
        <title>Novel species.</title>
        <authorList>
            <person name="Teo W.F.A."/>
            <person name="Lipun K."/>
            <person name="Srisuk N."/>
            <person name="Duangmal K."/>
        </authorList>
    </citation>
    <scope>NUCLEOTIDE SEQUENCE [LARGE SCALE GENOMIC DNA]</scope>
    <source>
        <strain evidence="3 4">K13G38</strain>
    </source>
</reference>
<keyword evidence="2" id="KW-0472">Membrane</keyword>
<keyword evidence="4" id="KW-1185">Reference proteome</keyword>
<dbReference type="EMBL" id="JAAXLS010000045">
    <property type="protein sequence ID" value="NKQ57940.1"/>
    <property type="molecule type" value="Genomic_DNA"/>
</dbReference>
<keyword evidence="2" id="KW-1133">Transmembrane helix</keyword>
<gene>
    <name evidence="3" type="ORF">HFP15_34275</name>
</gene>
<feature type="compositionally biased region" description="Low complexity" evidence="1">
    <location>
        <begin position="66"/>
        <end position="88"/>
    </location>
</feature>
<feature type="compositionally biased region" description="Low complexity" evidence="1">
    <location>
        <begin position="8"/>
        <end position="22"/>
    </location>
</feature>
<feature type="region of interest" description="Disordered" evidence="1">
    <location>
        <begin position="1"/>
        <end position="101"/>
    </location>
</feature>
<dbReference type="Proteomes" id="UP000715441">
    <property type="component" value="Unassembled WGS sequence"/>
</dbReference>
<sequence>MTYPPQQPGGQDPYGNQGQWGQQPGGYPPPGGQPGQPGGYPPPPGGAPGYPGGQPAGGFPPGGPQQPGQPGQQHWGQQQPWGQPGEQQSMGHPGGFGAEPPKKKKTGLIIGIVAAVVVLVGGGVTAAVLLLGGPDLSTPEGLQEAVVDAYNGRNVDDFRPLLCAAPSDGDMKSLGDVLAKIPAGVTYSVAKPPAVKGDSAQLTLQAGAGGQQKSFPLPIKKNGDKWCVPNS</sequence>
<accession>A0ABX1JHP3</accession>
<evidence type="ECO:0000256" key="1">
    <source>
        <dbReference type="SAM" id="MobiDB-lite"/>
    </source>
</evidence>
<dbReference type="RefSeq" id="WP_168521272.1">
    <property type="nucleotide sequence ID" value="NZ_JAAXLS010000045.1"/>
</dbReference>
<evidence type="ECO:0008006" key="5">
    <source>
        <dbReference type="Google" id="ProtNLM"/>
    </source>
</evidence>
<protein>
    <recommendedName>
        <fullName evidence="5">DUF4878 domain-containing protein</fullName>
    </recommendedName>
</protein>